<comment type="caution">
    <text evidence="1">The sequence shown here is derived from an EMBL/GenBank/DDBJ whole genome shotgun (WGS) entry which is preliminary data.</text>
</comment>
<protein>
    <submittedName>
        <fullName evidence="1">Uncharacterized protein</fullName>
    </submittedName>
</protein>
<dbReference type="Pfam" id="PF04502">
    <property type="entry name" value="Saf4_Yju2"/>
    <property type="match status" value="1"/>
</dbReference>
<dbReference type="InterPro" id="IPR007590">
    <property type="entry name" value="Saf4/Yju2"/>
</dbReference>
<accession>A0A7J6W8L0</accession>
<evidence type="ECO:0000313" key="1">
    <source>
        <dbReference type="EMBL" id="KAF5193168.1"/>
    </source>
</evidence>
<reference evidence="1 2" key="1">
    <citation type="submission" date="2020-06" db="EMBL/GenBank/DDBJ databases">
        <title>Transcriptomic and genomic resources for Thalictrum thalictroides and T. hernandezii: Facilitating candidate gene discovery in an emerging model plant lineage.</title>
        <authorList>
            <person name="Arias T."/>
            <person name="Riano-Pachon D.M."/>
            <person name="Di Stilio V.S."/>
        </authorList>
    </citation>
    <scope>NUCLEOTIDE SEQUENCE [LARGE SCALE GENOMIC DNA]</scope>
    <source>
        <strain evidence="2">cv. WT478/WT964</strain>
        <tissue evidence="1">Leaves</tissue>
    </source>
</reference>
<organism evidence="1 2">
    <name type="scientific">Thalictrum thalictroides</name>
    <name type="common">Rue-anemone</name>
    <name type="synonym">Anemone thalictroides</name>
    <dbReference type="NCBI Taxonomy" id="46969"/>
    <lineage>
        <taxon>Eukaryota</taxon>
        <taxon>Viridiplantae</taxon>
        <taxon>Streptophyta</taxon>
        <taxon>Embryophyta</taxon>
        <taxon>Tracheophyta</taxon>
        <taxon>Spermatophyta</taxon>
        <taxon>Magnoliopsida</taxon>
        <taxon>Ranunculales</taxon>
        <taxon>Ranunculaceae</taxon>
        <taxon>Thalictroideae</taxon>
        <taxon>Thalictrum</taxon>
    </lineage>
</organism>
<gene>
    <name evidence="1" type="ORF">FRX31_017245</name>
</gene>
<dbReference type="Proteomes" id="UP000554482">
    <property type="component" value="Unassembled WGS sequence"/>
</dbReference>
<dbReference type="AlphaFoldDB" id="A0A7J6W8L0"/>
<name>A0A7J6W8L0_THATH</name>
<sequence>EADKEKRKRDSQETGDAMKYLEIRILDSKREMDILANLYELKSMKGKQMPLLEQQWK</sequence>
<proteinExistence type="predicted"/>
<evidence type="ECO:0000313" key="2">
    <source>
        <dbReference type="Proteomes" id="UP000554482"/>
    </source>
</evidence>
<keyword evidence="2" id="KW-1185">Reference proteome</keyword>
<dbReference type="GO" id="GO:0000398">
    <property type="term" value="P:mRNA splicing, via spliceosome"/>
    <property type="evidence" value="ECO:0007669"/>
    <property type="project" value="InterPro"/>
</dbReference>
<feature type="non-terminal residue" evidence="1">
    <location>
        <position position="1"/>
    </location>
</feature>
<dbReference type="EMBL" id="JABWDY010020417">
    <property type="protein sequence ID" value="KAF5193168.1"/>
    <property type="molecule type" value="Genomic_DNA"/>
</dbReference>
<dbReference type="OrthoDB" id="674963at2759"/>